<keyword evidence="2" id="KW-1185">Reference proteome</keyword>
<name>A0ACC1AYB5_9ROSI</name>
<reference evidence="2" key="1">
    <citation type="journal article" date="2023" name="G3 (Bethesda)">
        <title>Genome assembly and association tests identify interacting loci associated with vigor, precocity, and sex in interspecific pistachio rootstocks.</title>
        <authorList>
            <person name="Palmer W."/>
            <person name="Jacygrad E."/>
            <person name="Sagayaradj S."/>
            <person name="Cavanaugh K."/>
            <person name="Han R."/>
            <person name="Bertier L."/>
            <person name="Beede B."/>
            <person name="Kafkas S."/>
            <person name="Golino D."/>
            <person name="Preece J."/>
            <person name="Michelmore R."/>
        </authorList>
    </citation>
    <scope>NUCLEOTIDE SEQUENCE [LARGE SCALE GENOMIC DNA]</scope>
</reference>
<organism evidence="1 2">
    <name type="scientific">Pistacia atlantica</name>
    <dbReference type="NCBI Taxonomy" id="434234"/>
    <lineage>
        <taxon>Eukaryota</taxon>
        <taxon>Viridiplantae</taxon>
        <taxon>Streptophyta</taxon>
        <taxon>Embryophyta</taxon>
        <taxon>Tracheophyta</taxon>
        <taxon>Spermatophyta</taxon>
        <taxon>Magnoliopsida</taxon>
        <taxon>eudicotyledons</taxon>
        <taxon>Gunneridae</taxon>
        <taxon>Pentapetalae</taxon>
        <taxon>rosids</taxon>
        <taxon>malvids</taxon>
        <taxon>Sapindales</taxon>
        <taxon>Anacardiaceae</taxon>
        <taxon>Pistacia</taxon>
    </lineage>
</organism>
<accession>A0ACC1AYB5</accession>
<sequence length="97" mass="10738">MIDSNTPRTEITAETSAAMAASSIVFRTVDPETSAAMAASSIAFRTVDHHHSRRLLNEAKLLFEFAISLKGTYDGECLFYCSYSGYNVHTHSVQFNK</sequence>
<proteinExistence type="predicted"/>
<dbReference type="Proteomes" id="UP001164250">
    <property type="component" value="Chromosome 8"/>
</dbReference>
<protein>
    <submittedName>
        <fullName evidence="1">Uncharacterized protein</fullName>
    </submittedName>
</protein>
<evidence type="ECO:0000313" key="2">
    <source>
        <dbReference type="Proteomes" id="UP001164250"/>
    </source>
</evidence>
<comment type="caution">
    <text evidence="1">The sequence shown here is derived from an EMBL/GenBank/DDBJ whole genome shotgun (WGS) entry which is preliminary data.</text>
</comment>
<dbReference type="EMBL" id="CM047904">
    <property type="protein sequence ID" value="KAJ0091632.1"/>
    <property type="molecule type" value="Genomic_DNA"/>
</dbReference>
<gene>
    <name evidence="1" type="ORF">Patl1_13756</name>
</gene>
<evidence type="ECO:0000313" key="1">
    <source>
        <dbReference type="EMBL" id="KAJ0091632.1"/>
    </source>
</evidence>